<feature type="coiled-coil region" evidence="1">
    <location>
        <begin position="101"/>
        <end position="128"/>
    </location>
</feature>
<dbReference type="AlphaFoldDB" id="A0A9J7IFK1"/>
<keyword evidence="1" id="KW-0175">Coiled coil</keyword>
<reference evidence="3 4" key="1">
    <citation type="submission" date="2025-05" db="UniProtKB">
        <authorList>
            <consortium name="RefSeq"/>
        </authorList>
    </citation>
    <scope>IDENTIFICATION</scope>
    <source>
        <strain evidence="3 4">Aabys</strain>
        <tissue evidence="3 4">Whole body</tissue>
    </source>
</reference>
<dbReference type="RefSeq" id="XP_058978791.1">
    <property type="nucleotide sequence ID" value="XM_059122808.1"/>
</dbReference>
<gene>
    <name evidence="3" type="primary">LOC101899698</name>
    <name evidence="4" type="synonym">LOC131802461</name>
</gene>
<dbReference type="VEuPathDB" id="VectorBase:MDOMA2_013767"/>
<accession>A0A9J7IFK1</accession>
<evidence type="ECO:0000256" key="1">
    <source>
        <dbReference type="SAM" id="Coils"/>
    </source>
</evidence>
<name>A0A9J7IFK1_MUSDO</name>
<dbReference type="GeneID" id="101899698"/>
<dbReference type="KEGG" id="mde:101899698"/>
<protein>
    <submittedName>
        <fullName evidence="3 4">Trissin</fullName>
    </submittedName>
</protein>
<dbReference type="RefSeq" id="XP_019893225.2">
    <property type="nucleotide sequence ID" value="XM_020037666.2"/>
</dbReference>
<dbReference type="OrthoDB" id="8195871at2759"/>
<evidence type="ECO:0000313" key="4">
    <source>
        <dbReference type="RefSeq" id="XP_058978791.1"/>
    </source>
</evidence>
<keyword evidence="2" id="KW-1185">Reference proteome</keyword>
<evidence type="ECO:0000313" key="3">
    <source>
        <dbReference type="RefSeq" id="XP_019893225.2"/>
    </source>
</evidence>
<proteinExistence type="predicted"/>
<evidence type="ECO:0000313" key="2">
    <source>
        <dbReference type="Proteomes" id="UP001652621"/>
    </source>
</evidence>
<sequence length="152" mass="18145">MSLLDFGTEMIDSKSKEKMHYKVHFHVLLFCVMFMQIFTSSAIPCDSCGNECASACGTKHFRTCCFNYLRKRTDPNAMKMITNKRLIDFIMLQGRAMYTQNELSHERRQQQQREMEQQQREQDRFFSRTLVPLNSERHNNTLLFEDLQAYYD</sequence>
<dbReference type="Proteomes" id="UP001652621">
    <property type="component" value="Unplaced"/>
</dbReference>
<organism evidence="2 3">
    <name type="scientific">Musca domestica</name>
    <name type="common">House fly</name>
    <dbReference type="NCBI Taxonomy" id="7370"/>
    <lineage>
        <taxon>Eukaryota</taxon>
        <taxon>Metazoa</taxon>
        <taxon>Ecdysozoa</taxon>
        <taxon>Arthropoda</taxon>
        <taxon>Hexapoda</taxon>
        <taxon>Insecta</taxon>
        <taxon>Pterygota</taxon>
        <taxon>Neoptera</taxon>
        <taxon>Endopterygota</taxon>
        <taxon>Diptera</taxon>
        <taxon>Brachycera</taxon>
        <taxon>Muscomorpha</taxon>
        <taxon>Muscoidea</taxon>
        <taxon>Muscidae</taxon>
        <taxon>Musca</taxon>
    </lineage>
</organism>